<evidence type="ECO:0000313" key="4">
    <source>
        <dbReference type="Proteomes" id="UP000634134"/>
    </source>
</evidence>
<evidence type="ECO:0000259" key="2">
    <source>
        <dbReference type="PROSITE" id="PS51352"/>
    </source>
</evidence>
<dbReference type="CDD" id="cd02966">
    <property type="entry name" value="TlpA_like_family"/>
    <property type="match status" value="1"/>
</dbReference>
<dbReference type="Proteomes" id="UP000634134">
    <property type="component" value="Unassembled WGS sequence"/>
</dbReference>
<dbReference type="PROSITE" id="PS51352">
    <property type="entry name" value="THIOREDOXIN_2"/>
    <property type="match status" value="1"/>
</dbReference>
<dbReference type="PANTHER" id="PTHR42852:SF13">
    <property type="entry name" value="PROTEIN DIPZ"/>
    <property type="match status" value="1"/>
</dbReference>
<evidence type="ECO:0000256" key="1">
    <source>
        <dbReference type="SAM" id="SignalP"/>
    </source>
</evidence>
<dbReference type="PANTHER" id="PTHR42852">
    <property type="entry name" value="THIOL:DISULFIDE INTERCHANGE PROTEIN DSBE"/>
    <property type="match status" value="1"/>
</dbReference>
<accession>A0ABR9WDQ9</accession>
<organism evidence="3 4">
    <name type="scientific">Dyadobacter subterraneus</name>
    <dbReference type="NCBI Taxonomy" id="2773304"/>
    <lineage>
        <taxon>Bacteria</taxon>
        <taxon>Pseudomonadati</taxon>
        <taxon>Bacteroidota</taxon>
        <taxon>Cytophagia</taxon>
        <taxon>Cytophagales</taxon>
        <taxon>Spirosomataceae</taxon>
        <taxon>Dyadobacter</taxon>
    </lineage>
</organism>
<protein>
    <submittedName>
        <fullName evidence="3">TlpA family protein disulfide reductase</fullName>
    </submittedName>
</protein>
<dbReference type="InterPro" id="IPR013766">
    <property type="entry name" value="Thioredoxin_domain"/>
</dbReference>
<feature type="chain" id="PRO_5045793793" evidence="1">
    <location>
        <begin position="21"/>
        <end position="377"/>
    </location>
</feature>
<keyword evidence="4" id="KW-1185">Reference proteome</keyword>
<dbReference type="SUPFAM" id="SSF52833">
    <property type="entry name" value="Thioredoxin-like"/>
    <property type="match status" value="1"/>
</dbReference>
<dbReference type="EMBL" id="JACYGY010000001">
    <property type="protein sequence ID" value="MBE9463613.1"/>
    <property type="molecule type" value="Genomic_DNA"/>
</dbReference>
<dbReference type="InterPro" id="IPR013740">
    <property type="entry name" value="Redoxin"/>
</dbReference>
<keyword evidence="1" id="KW-0732">Signal</keyword>
<reference evidence="4" key="1">
    <citation type="submission" date="2023-07" db="EMBL/GenBank/DDBJ databases">
        <title>Dyadobacter sp. nov 'subterranea' isolated from contaminted grondwater.</title>
        <authorList>
            <person name="Szabo I."/>
            <person name="Al-Omari J."/>
            <person name="Szerdahelyi S.G."/>
            <person name="Rado J."/>
        </authorList>
    </citation>
    <scope>NUCLEOTIDE SEQUENCE [LARGE SCALE GENOMIC DNA]</scope>
    <source>
        <strain evidence="4">UP-52</strain>
    </source>
</reference>
<dbReference type="InterPro" id="IPR036249">
    <property type="entry name" value="Thioredoxin-like_sf"/>
</dbReference>
<comment type="caution">
    <text evidence="3">The sequence shown here is derived from an EMBL/GenBank/DDBJ whole genome shotgun (WGS) entry which is preliminary data.</text>
</comment>
<feature type="domain" description="Thioredoxin" evidence="2">
    <location>
        <begin position="238"/>
        <end position="375"/>
    </location>
</feature>
<proteinExistence type="predicted"/>
<dbReference type="InterPro" id="IPR050553">
    <property type="entry name" value="Thioredoxin_ResA/DsbE_sf"/>
</dbReference>
<gene>
    <name evidence="3" type="ORF">IEE83_17125</name>
</gene>
<name>A0ABR9WDQ9_9BACT</name>
<dbReference type="Gene3D" id="3.40.30.10">
    <property type="entry name" value="Glutaredoxin"/>
    <property type="match status" value="1"/>
</dbReference>
<dbReference type="RefSeq" id="WP_194121731.1">
    <property type="nucleotide sequence ID" value="NZ_JACYGY010000001.1"/>
</dbReference>
<feature type="signal peptide" evidence="1">
    <location>
        <begin position="1"/>
        <end position="20"/>
    </location>
</feature>
<evidence type="ECO:0000313" key="3">
    <source>
        <dbReference type="EMBL" id="MBE9463613.1"/>
    </source>
</evidence>
<sequence length="377" mass="43170">MRKSVIFLIMSLFLSSYALAQSAEQIISAVRKSQESIKTISYKIVRHDTLVTGNQRTLTGHVKVRVDTSDHTFGFLFWAKEDSVKSQLVYNGNMSYATNDDQKAYSISTDRSSMKDILYSAGGRMVVTDMVKLDTSGTSGVSISQNKRFYYLTINYPDLTKYDVSKRHKTVTIDKTTMLPVAVRQHQETLDKVQDLTWNIQQIHLNDQELFYDFFNPDFVKTFTLKIPVVSQAHPLMALKGMQAPVFELRSFDNKPITLPETLGKILLLDFWEVWCGPCIESMPKVQHLYEKYKDKGLLVYGIINDISQLESSKKLIRKNPEIHFPMLVGNDTLKKDYQVNAVPEYVLIDRKGKITFIGLGYSENIESEIENVLNEN</sequence>
<dbReference type="Pfam" id="PF08534">
    <property type="entry name" value="Redoxin"/>
    <property type="match status" value="1"/>
</dbReference>